<name>A0A0T6BI67_9BACI</name>
<reference evidence="1 3" key="1">
    <citation type="journal article" date="2015" name="Int. J. Syst. Evol. Microbiol.">
        <title>Bacillus glycinifermentans sp. nov., isolated from fermented soybean paste.</title>
        <authorList>
            <person name="Kim S.J."/>
            <person name="Dunlap C.A."/>
            <person name="Kwon S.W."/>
            <person name="Rooney A.P."/>
        </authorList>
    </citation>
    <scope>NUCLEOTIDE SEQUENCE [LARGE SCALE GENOMIC DNA]</scope>
    <source>
        <strain evidence="1 3">GO-13</strain>
    </source>
</reference>
<evidence type="ECO:0000313" key="3">
    <source>
        <dbReference type="Proteomes" id="UP000036168"/>
    </source>
</evidence>
<comment type="caution">
    <text evidence="1">The sequence shown here is derived from an EMBL/GenBank/DDBJ whole genome shotgun (WGS) entry which is preliminary data.</text>
</comment>
<dbReference type="EMBL" id="JARRTL010000027">
    <property type="protein sequence ID" value="MEC0487182.1"/>
    <property type="molecule type" value="Genomic_DNA"/>
</dbReference>
<dbReference type="Proteomes" id="UP000036168">
    <property type="component" value="Unassembled WGS sequence"/>
</dbReference>
<reference evidence="1" key="2">
    <citation type="submission" date="2015-10" db="EMBL/GenBank/DDBJ databases">
        <authorList>
            <person name="Gilbert D.G."/>
        </authorList>
    </citation>
    <scope>NUCLEOTIDE SEQUENCE</scope>
    <source>
        <strain evidence="1">GO-13</strain>
    </source>
</reference>
<dbReference type="EMBL" id="LECW02000082">
    <property type="protein sequence ID" value="KRT87130.1"/>
    <property type="molecule type" value="Genomic_DNA"/>
</dbReference>
<proteinExistence type="predicted"/>
<dbReference type="AlphaFoldDB" id="A0A0T6BI67"/>
<gene>
    <name evidence="1" type="ORF">AB447_209180</name>
    <name evidence="2" type="ORF">P8828_20725</name>
</gene>
<keyword evidence="4" id="KW-1185">Reference proteome</keyword>
<organism evidence="1 3">
    <name type="scientific">Bacillus glycinifermentans</name>
    <dbReference type="NCBI Taxonomy" id="1664069"/>
    <lineage>
        <taxon>Bacteria</taxon>
        <taxon>Bacillati</taxon>
        <taxon>Bacillota</taxon>
        <taxon>Bacilli</taxon>
        <taxon>Bacillales</taxon>
        <taxon>Bacillaceae</taxon>
        <taxon>Bacillus</taxon>
    </lineage>
</organism>
<dbReference type="OrthoDB" id="2930051at2"/>
<accession>A0A0T6BI67</accession>
<dbReference type="Proteomes" id="UP001341297">
    <property type="component" value="Unassembled WGS sequence"/>
</dbReference>
<dbReference type="RefSeq" id="WP_048355929.1">
    <property type="nucleotide sequence ID" value="NZ_JARRTL010000027.1"/>
</dbReference>
<reference evidence="2 4" key="3">
    <citation type="submission" date="2023-03" db="EMBL/GenBank/DDBJ databases">
        <title>Agriculturally important microbes genome sequencing.</title>
        <authorList>
            <person name="Dunlap C."/>
        </authorList>
    </citation>
    <scope>NUCLEOTIDE SEQUENCE [LARGE SCALE GENOMIC DNA]</scope>
    <source>
        <strain evidence="2 4">CBP-3203</strain>
    </source>
</reference>
<evidence type="ECO:0000313" key="2">
    <source>
        <dbReference type="EMBL" id="MEC0487182.1"/>
    </source>
</evidence>
<sequence length="68" mass="8191">MKPQHNEEEIEFILNQLESKIKKHVKETVLDEREDLSQEMKLKIIEKLDTLLDEAVPSFFEYTRKICE</sequence>
<evidence type="ECO:0000313" key="1">
    <source>
        <dbReference type="EMBL" id="KRT87130.1"/>
    </source>
</evidence>
<protein>
    <submittedName>
        <fullName evidence="2">DUF2031 domain-containing protein</fullName>
    </submittedName>
</protein>
<evidence type="ECO:0000313" key="4">
    <source>
        <dbReference type="Proteomes" id="UP001341297"/>
    </source>
</evidence>